<evidence type="ECO:0000313" key="10">
    <source>
        <dbReference type="Proteomes" id="UP000294817"/>
    </source>
</evidence>
<comment type="catalytic activity">
    <reaction evidence="7">
        <text>2'-deoxyribonucleotide-(2'-deoxyribose 5'-phosphate)-2'-deoxyribonucleotide-DNA = a 3'-end 2'-deoxyribonucleotide-(2,3-dehydro-2,3-deoxyribose 5'-phosphate)-DNA + a 5'-end 5'-phospho-2'-deoxyribonucleoside-DNA + H(+)</text>
        <dbReference type="Rhea" id="RHEA:66592"/>
        <dbReference type="Rhea" id="RHEA-COMP:13180"/>
        <dbReference type="Rhea" id="RHEA-COMP:16897"/>
        <dbReference type="Rhea" id="RHEA-COMP:17067"/>
        <dbReference type="ChEBI" id="CHEBI:15378"/>
        <dbReference type="ChEBI" id="CHEBI:136412"/>
        <dbReference type="ChEBI" id="CHEBI:157695"/>
        <dbReference type="ChEBI" id="CHEBI:167181"/>
        <dbReference type="EC" id="4.2.99.18"/>
    </reaction>
</comment>
<feature type="site" description="Important for guanine/8-oxoguanine distinction" evidence="7">
    <location>
        <position position="218"/>
    </location>
</feature>
<evidence type="ECO:0000256" key="2">
    <source>
        <dbReference type="ARBA" id="ARBA00022801"/>
    </source>
</evidence>
<dbReference type="GO" id="GO:0006284">
    <property type="term" value="P:base-excision repair"/>
    <property type="evidence" value="ECO:0007669"/>
    <property type="project" value="UniProtKB-UniRule"/>
</dbReference>
<name>A0A4R8EE93_9BACT</name>
<dbReference type="NCBIfam" id="NF002305">
    <property type="entry name" value="PRK01229.1"/>
    <property type="match status" value="1"/>
</dbReference>
<gene>
    <name evidence="7" type="primary">ogg</name>
    <name evidence="9" type="ORF">C8D74_12321</name>
</gene>
<feature type="domain" description="HhH-GPD" evidence="8">
    <location>
        <begin position="56"/>
        <end position="216"/>
    </location>
</feature>
<dbReference type="InterPro" id="IPR012092">
    <property type="entry name" value="DNA_glyclase/AP_lyase_Ogg"/>
</dbReference>
<dbReference type="HAMAP" id="MF_00241">
    <property type="entry name" value="Ogg"/>
    <property type="match status" value="1"/>
</dbReference>
<dbReference type="InterPro" id="IPR003265">
    <property type="entry name" value="HhH-GPD_domain"/>
</dbReference>
<keyword evidence="3 7" id="KW-0234">DNA repair</keyword>
<evidence type="ECO:0000256" key="6">
    <source>
        <dbReference type="ARBA" id="ARBA00023295"/>
    </source>
</evidence>
<evidence type="ECO:0000313" key="9">
    <source>
        <dbReference type="EMBL" id="TDX10090.1"/>
    </source>
</evidence>
<evidence type="ECO:0000256" key="3">
    <source>
        <dbReference type="ARBA" id="ARBA00023204"/>
    </source>
</evidence>
<dbReference type="GO" id="GO:0016799">
    <property type="term" value="F:hydrolase activity, hydrolyzing N-glycosyl compounds"/>
    <property type="evidence" value="ECO:0007669"/>
    <property type="project" value="UniProtKB-UniRule"/>
</dbReference>
<comment type="function">
    <text evidence="7">Catalyzes the excision of an oxidatively damaged form of guanine (7,8-dihydro-8-oxoguanine = 8-oxoG) from DNA. Also cleaves the DNA backbone at apurinic/apyrimidinic sites (AP sites).</text>
</comment>
<dbReference type="Gene3D" id="1.10.340.30">
    <property type="entry name" value="Hypothetical protein, domain 2"/>
    <property type="match status" value="1"/>
</dbReference>
<dbReference type="CDD" id="cd00056">
    <property type="entry name" value="ENDO3c"/>
    <property type="match status" value="1"/>
</dbReference>
<evidence type="ECO:0000256" key="4">
    <source>
        <dbReference type="ARBA" id="ARBA00023239"/>
    </source>
</evidence>
<dbReference type="RefSeq" id="WP_103876082.1">
    <property type="nucleotide sequence ID" value="NZ_SODZ01000023.1"/>
</dbReference>
<feature type="active site" evidence="7">
    <location>
        <position position="157"/>
    </location>
</feature>
<feature type="active site" evidence="7">
    <location>
        <position position="139"/>
    </location>
</feature>
<dbReference type="EC" id="4.2.99.18" evidence="7"/>
<dbReference type="AlphaFoldDB" id="A0A4R8EE93"/>
<dbReference type="Pfam" id="PF22175">
    <property type="entry name" value="Ogg-HhH"/>
    <property type="match status" value="1"/>
</dbReference>
<keyword evidence="1 7" id="KW-0227">DNA damage</keyword>
<evidence type="ECO:0000256" key="1">
    <source>
        <dbReference type="ARBA" id="ARBA00022763"/>
    </source>
</evidence>
<dbReference type="InterPro" id="IPR011257">
    <property type="entry name" value="DNA_glycosylase"/>
</dbReference>
<dbReference type="Proteomes" id="UP000294817">
    <property type="component" value="Unassembled WGS sequence"/>
</dbReference>
<organism evidence="9 10">
    <name type="scientific">Petrotoga sibirica</name>
    <dbReference type="NCBI Taxonomy" id="156202"/>
    <lineage>
        <taxon>Bacteria</taxon>
        <taxon>Thermotogati</taxon>
        <taxon>Thermotogota</taxon>
        <taxon>Thermotogae</taxon>
        <taxon>Petrotogales</taxon>
        <taxon>Petrotogaceae</taxon>
        <taxon>Petrotoga</taxon>
    </lineage>
</organism>
<comment type="similarity">
    <text evidence="7">Belongs to the type-2 OGG1 family.</text>
</comment>
<keyword evidence="4 7" id="KW-0456">Lyase</keyword>
<keyword evidence="6 7" id="KW-0326">Glycosidase</keyword>
<comment type="caution">
    <text evidence="9">The sequence shown here is derived from an EMBL/GenBank/DDBJ whole genome shotgun (WGS) entry which is preliminary data.</text>
</comment>
<dbReference type="PIRSF" id="PIRSF005954">
    <property type="entry name" value="Thrmst_ogg"/>
    <property type="match status" value="1"/>
</dbReference>
<dbReference type="GO" id="GO:0140078">
    <property type="term" value="F:class I DNA-(apurinic or apyrimidinic site) endonuclease activity"/>
    <property type="evidence" value="ECO:0007669"/>
    <property type="project" value="UniProtKB-EC"/>
</dbReference>
<proteinExistence type="inferred from homology"/>
<protein>
    <recommendedName>
        <fullName evidence="7">8-oxoguanine DNA glycosylase/AP lyase</fullName>
    </recommendedName>
    <domain>
        <recommendedName>
            <fullName evidence="7">8-oxoguanine DNA glycosylase</fullName>
            <shortName evidence="7">8-oxoG DNA glycosylase</shortName>
            <ecNumber evidence="7">3.2.2.-</ecNumber>
        </recommendedName>
    </domain>
    <domain>
        <recommendedName>
            <fullName evidence="7">DNA-(apurinic or apyrimidinic site) lyase</fullName>
            <shortName evidence="7">AP lyase</shortName>
            <ecNumber evidence="7">4.2.99.18</ecNumber>
        </recommendedName>
    </domain>
</protein>
<dbReference type="InterPro" id="IPR023170">
    <property type="entry name" value="HhH_base_excis_C"/>
</dbReference>
<keyword evidence="10" id="KW-1185">Reference proteome</keyword>
<evidence type="ECO:0000256" key="5">
    <source>
        <dbReference type="ARBA" id="ARBA00023268"/>
    </source>
</evidence>
<evidence type="ECO:0000259" key="8">
    <source>
        <dbReference type="SMART" id="SM00478"/>
    </source>
</evidence>
<reference evidence="9 10" key="1">
    <citation type="submission" date="2019-03" db="EMBL/GenBank/DDBJ databases">
        <title>Genomic Encyclopedia of Type Strains, Phase IV (KMG-IV): sequencing the most valuable type-strain genomes for metagenomic binning, comparative biology and taxonomic classification.</title>
        <authorList>
            <person name="Goeker M."/>
        </authorList>
    </citation>
    <scope>NUCLEOTIDE SEQUENCE [LARGE SCALE GENOMIC DNA]</scope>
    <source>
        <strain evidence="9 10">DSM 13575</strain>
    </source>
</reference>
<keyword evidence="2 7" id="KW-0378">Hydrolase</keyword>
<evidence type="ECO:0000256" key="7">
    <source>
        <dbReference type="HAMAP-Rule" id="MF_00241"/>
    </source>
</evidence>
<sequence length="218" mass="25540">MIHSNITNSLDILVNKIEDVKLTIKDEVERRFEEFKDIGKNGDELDLFSELSFCVLTANWRAKGGIKAQKLITKEGFAYYNEEQLISKLKEVGHRFPNARSRYIVENRWIIGSLKDLLQKDILESRRFLAENVKGISWKEASHFLRNVGKEDVAILDKHILRVMNDYNLVKEVPKPSWTEKKYTKFEKELRAFSKIVGEPLGKLDLYLWYMETGQIDK</sequence>
<dbReference type="EC" id="3.2.2.-" evidence="7"/>
<dbReference type="EMBL" id="SODZ01000023">
    <property type="protein sequence ID" value="TDX10090.1"/>
    <property type="molecule type" value="Genomic_DNA"/>
</dbReference>
<accession>A0A4R8EE93</accession>
<keyword evidence="5 7" id="KW-0511">Multifunctional enzyme</keyword>
<dbReference type="SUPFAM" id="SSF48150">
    <property type="entry name" value="DNA-glycosylase"/>
    <property type="match status" value="1"/>
</dbReference>
<dbReference type="Gene3D" id="1.10.1670.10">
    <property type="entry name" value="Helix-hairpin-Helix base-excision DNA repair enzymes (C-terminal)"/>
    <property type="match status" value="1"/>
</dbReference>
<dbReference type="SMART" id="SM00478">
    <property type="entry name" value="ENDO3c"/>
    <property type="match status" value="1"/>
</dbReference>